<feature type="region of interest" description="Disordered" evidence="8">
    <location>
        <begin position="1"/>
        <end position="24"/>
    </location>
</feature>
<dbReference type="NCBIfam" id="TIGR02227">
    <property type="entry name" value="sigpep_I_bact"/>
    <property type="match status" value="1"/>
</dbReference>
<dbReference type="PANTHER" id="PTHR43390">
    <property type="entry name" value="SIGNAL PEPTIDASE I"/>
    <property type="match status" value="1"/>
</dbReference>
<dbReference type="EMBL" id="AGZR01000005">
    <property type="protein sequence ID" value="EPD33226.1"/>
    <property type="molecule type" value="Genomic_DNA"/>
</dbReference>
<dbReference type="Proteomes" id="UP000014417">
    <property type="component" value="Unassembled WGS sequence"/>
</dbReference>
<comment type="subcellular location">
    <subcellularLocation>
        <location evidence="2">Cell membrane</location>
        <topology evidence="2">Single-pass type II membrane protein</topology>
    </subcellularLocation>
    <subcellularLocation>
        <location evidence="7">Membrane</location>
        <topology evidence="7">Single-pass type II membrane protein</topology>
    </subcellularLocation>
</comment>
<dbReference type="PANTHER" id="PTHR43390:SF1">
    <property type="entry name" value="CHLOROPLAST PROCESSING PEPTIDASE"/>
    <property type="match status" value="1"/>
</dbReference>
<dbReference type="InterPro" id="IPR036286">
    <property type="entry name" value="LexA/Signal_pep-like_sf"/>
</dbReference>
<dbReference type="InterPro" id="IPR000223">
    <property type="entry name" value="Pept_S26A_signal_pept_1"/>
</dbReference>
<dbReference type="OrthoDB" id="9815782at2"/>
<keyword evidence="7" id="KW-0645">Protease</keyword>
<keyword evidence="11" id="KW-1185">Reference proteome</keyword>
<protein>
    <recommendedName>
        <fullName evidence="4 7">Signal peptidase I</fullName>
        <ecNumber evidence="4 7">3.4.21.89</ecNumber>
    </recommendedName>
</protein>
<dbReference type="GO" id="GO:0006465">
    <property type="term" value="P:signal peptide processing"/>
    <property type="evidence" value="ECO:0007669"/>
    <property type="project" value="InterPro"/>
</dbReference>
<dbReference type="InterPro" id="IPR019533">
    <property type="entry name" value="Peptidase_S26"/>
</dbReference>
<dbReference type="STRING" id="883161.HMPREF9306_00757"/>
<evidence type="ECO:0000256" key="6">
    <source>
        <dbReference type="PIRSR" id="PIRSR600223-1"/>
    </source>
</evidence>
<keyword evidence="7" id="KW-0472">Membrane</keyword>
<dbReference type="CDD" id="cd06530">
    <property type="entry name" value="S26_SPase_I"/>
    <property type="match status" value="1"/>
</dbReference>
<dbReference type="GO" id="GO:0005886">
    <property type="term" value="C:plasma membrane"/>
    <property type="evidence" value="ECO:0007669"/>
    <property type="project" value="UniProtKB-SubCell"/>
</dbReference>
<dbReference type="GO" id="GO:0009003">
    <property type="term" value="F:signal peptidase activity"/>
    <property type="evidence" value="ECO:0007669"/>
    <property type="project" value="UniProtKB-EC"/>
</dbReference>
<evidence type="ECO:0000256" key="2">
    <source>
        <dbReference type="ARBA" id="ARBA00004401"/>
    </source>
</evidence>
<dbReference type="SUPFAM" id="SSF51306">
    <property type="entry name" value="LexA/Signal peptidase"/>
    <property type="match status" value="1"/>
</dbReference>
<sequence>METTGRYEEFDASERPKPVSAPKARKHRGPVARFAINVGQILLAVLVALIITALIRVFIFQVFRVPSGSMEQTLETRDRIVSIRMADWQRGDIVVFEDTNGWLGEPQITQNPVLRGLEKVKLLPDSEKNYLVKRVIGTAGDKVKCCDVEGRLTVNGQPLDEESYLYQTESGVPVAPSETRFEVTVPQGHIFVMGDHRDRSGDSRLHMCSTVEGQPFGSAGFIPESAVVGPVKAIVLPLNRIQGFERPATFDAVPAAQEAPQDPVLGPGTCR</sequence>
<evidence type="ECO:0000256" key="4">
    <source>
        <dbReference type="ARBA" id="ARBA00013208"/>
    </source>
</evidence>
<dbReference type="PATRIC" id="fig|883161.3.peg.757"/>
<evidence type="ECO:0000313" key="10">
    <source>
        <dbReference type="EMBL" id="EPD33226.1"/>
    </source>
</evidence>
<dbReference type="EC" id="3.4.21.89" evidence="4 7"/>
<organism evidence="10 11">
    <name type="scientific">Propionimicrobium lymphophilum ACS-093-V-SCH5</name>
    <dbReference type="NCBI Taxonomy" id="883161"/>
    <lineage>
        <taxon>Bacteria</taxon>
        <taxon>Bacillati</taxon>
        <taxon>Actinomycetota</taxon>
        <taxon>Actinomycetes</taxon>
        <taxon>Propionibacteriales</taxon>
        <taxon>Propionibacteriaceae</taxon>
        <taxon>Propionimicrobium</taxon>
    </lineage>
</organism>
<gene>
    <name evidence="10" type="ORF">HMPREF9306_00757</name>
</gene>
<dbReference type="Pfam" id="PF10502">
    <property type="entry name" value="Peptidase_S26"/>
    <property type="match status" value="1"/>
</dbReference>
<reference evidence="10 11" key="1">
    <citation type="submission" date="2013-04" db="EMBL/GenBank/DDBJ databases">
        <title>The Genome Sequence of Propionimicrobium lymphophilum ACS-093-V-SCH5.</title>
        <authorList>
            <consortium name="The Broad Institute Genomics Platform"/>
            <person name="Earl A."/>
            <person name="Ward D."/>
            <person name="Feldgarden M."/>
            <person name="Gevers D."/>
            <person name="Saerens B."/>
            <person name="Vaneechoutte M."/>
            <person name="Walker B."/>
            <person name="Young S."/>
            <person name="Zeng Q."/>
            <person name="Gargeya S."/>
            <person name="Fitzgerald M."/>
            <person name="Haas B."/>
            <person name="Abouelleil A."/>
            <person name="Allen A.W."/>
            <person name="Alvarado L."/>
            <person name="Arachchi H.M."/>
            <person name="Berlin A.M."/>
            <person name="Chapman S.B."/>
            <person name="Gainer-Dewar J."/>
            <person name="Goldberg J."/>
            <person name="Griggs A."/>
            <person name="Gujja S."/>
            <person name="Hansen M."/>
            <person name="Howarth C."/>
            <person name="Imamovic A."/>
            <person name="Ireland A."/>
            <person name="Larimer J."/>
            <person name="McCowan C."/>
            <person name="Murphy C."/>
            <person name="Pearson M."/>
            <person name="Poon T.W."/>
            <person name="Priest M."/>
            <person name="Roberts A."/>
            <person name="Saif S."/>
            <person name="Shea T."/>
            <person name="Sisk P."/>
            <person name="Sykes S."/>
            <person name="Wortman J."/>
            <person name="Nusbaum C."/>
            <person name="Birren B."/>
        </authorList>
    </citation>
    <scope>NUCLEOTIDE SEQUENCE [LARGE SCALE GENOMIC DNA]</scope>
    <source>
        <strain evidence="10 11">ACS-093-V-SCH5</strain>
    </source>
</reference>
<dbReference type="Gene3D" id="2.10.109.10">
    <property type="entry name" value="Umud Fragment, subunit A"/>
    <property type="match status" value="1"/>
</dbReference>
<comment type="caution">
    <text evidence="10">The sequence shown here is derived from an EMBL/GenBank/DDBJ whole genome shotgun (WGS) entry which is preliminary data.</text>
</comment>
<evidence type="ECO:0000313" key="11">
    <source>
        <dbReference type="Proteomes" id="UP000014417"/>
    </source>
</evidence>
<evidence type="ECO:0000256" key="3">
    <source>
        <dbReference type="ARBA" id="ARBA00009370"/>
    </source>
</evidence>
<dbReference type="PRINTS" id="PR00727">
    <property type="entry name" value="LEADERPTASE"/>
</dbReference>
<dbReference type="PROSITE" id="PS00761">
    <property type="entry name" value="SPASE_I_3"/>
    <property type="match status" value="1"/>
</dbReference>
<keyword evidence="7" id="KW-1133">Transmembrane helix</keyword>
<dbReference type="InterPro" id="IPR019758">
    <property type="entry name" value="Pept_S26A_signal_pept_1_CS"/>
</dbReference>
<feature type="active site" evidence="6">
    <location>
        <position position="69"/>
    </location>
</feature>
<feature type="domain" description="Peptidase S26" evidence="9">
    <location>
        <begin position="40"/>
        <end position="235"/>
    </location>
</feature>
<keyword evidence="7" id="KW-0812">Transmembrane</keyword>
<feature type="transmembrane region" description="Helical" evidence="7">
    <location>
        <begin position="34"/>
        <end position="59"/>
    </location>
</feature>
<proteinExistence type="inferred from homology"/>
<comment type="catalytic activity">
    <reaction evidence="1 7">
        <text>Cleavage of hydrophobic, N-terminal signal or leader sequences from secreted and periplasmic proteins.</text>
        <dbReference type="EC" id="3.4.21.89"/>
    </reaction>
</comment>
<comment type="similarity">
    <text evidence="3 7">Belongs to the peptidase S26 family.</text>
</comment>
<evidence type="ECO:0000256" key="8">
    <source>
        <dbReference type="SAM" id="MobiDB-lite"/>
    </source>
</evidence>
<evidence type="ECO:0000256" key="5">
    <source>
        <dbReference type="ARBA" id="ARBA00022801"/>
    </source>
</evidence>
<feature type="compositionally biased region" description="Basic and acidic residues" evidence="8">
    <location>
        <begin position="1"/>
        <end position="17"/>
    </location>
</feature>
<name>S2W279_9ACTN</name>
<accession>S2W279</accession>
<dbReference type="RefSeq" id="WP_016455601.1">
    <property type="nucleotide sequence ID" value="NZ_KE150269.1"/>
</dbReference>
<dbReference type="AlphaFoldDB" id="S2W279"/>
<dbReference type="GO" id="GO:0004252">
    <property type="term" value="F:serine-type endopeptidase activity"/>
    <property type="evidence" value="ECO:0007669"/>
    <property type="project" value="InterPro"/>
</dbReference>
<dbReference type="HOGENOM" id="CLU_028723_0_1_11"/>
<evidence type="ECO:0000259" key="9">
    <source>
        <dbReference type="Pfam" id="PF10502"/>
    </source>
</evidence>
<keyword evidence="5 7" id="KW-0378">Hydrolase</keyword>
<evidence type="ECO:0000256" key="1">
    <source>
        <dbReference type="ARBA" id="ARBA00000677"/>
    </source>
</evidence>
<feature type="active site" evidence="6">
    <location>
        <position position="133"/>
    </location>
</feature>
<evidence type="ECO:0000256" key="7">
    <source>
        <dbReference type="RuleBase" id="RU362042"/>
    </source>
</evidence>